<dbReference type="RefSeq" id="WP_245909202.1">
    <property type="nucleotide sequence ID" value="NZ_QKZI01000001.1"/>
</dbReference>
<protein>
    <submittedName>
        <fullName evidence="1">Endodeoxyribonuclease RusA</fullName>
    </submittedName>
</protein>
<dbReference type="Gene3D" id="3.30.1330.70">
    <property type="entry name" value="Holliday junction resolvase RusA"/>
    <property type="match status" value="1"/>
</dbReference>
<dbReference type="GO" id="GO:0006281">
    <property type="term" value="P:DNA repair"/>
    <property type="evidence" value="ECO:0007669"/>
    <property type="project" value="InterPro"/>
</dbReference>
<dbReference type="GO" id="GO:0000287">
    <property type="term" value="F:magnesium ion binding"/>
    <property type="evidence" value="ECO:0007669"/>
    <property type="project" value="InterPro"/>
</dbReference>
<sequence>MPCQDQRYWLRLFAKVPHARTKNLSFSLMQKGIRWLDHVNAEKHSALIESEVRLFLDIYRPIPKSISKNKREDVISGVLRPTKKPDLDNLVKGIKDGLSKVIWHDDAQIVEMNVRKFYSENPRAVVKVEW</sequence>
<dbReference type="InterPro" id="IPR036614">
    <property type="entry name" value="RusA-like_sf"/>
</dbReference>
<dbReference type="AlphaFoldDB" id="A0A2W7MLF0"/>
<name>A0A2W7MLF0_9BACI</name>
<evidence type="ECO:0000313" key="2">
    <source>
        <dbReference type="Proteomes" id="UP000248646"/>
    </source>
</evidence>
<comment type="caution">
    <text evidence="1">The sequence shown here is derived from an EMBL/GenBank/DDBJ whole genome shotgun (WGS) entry which is preliminary data.</text>
</comment>
<accession>A0A2W7MLF0</accession>
<dbReference type="Proteomes" id="UP000248646">
    <property type="component" value="Unassembled WGS sequence"/>
</dbReference>
<dbReference type="EMBL" id="QKZI01000001">
    <property type="protein sequence ID" value="PZX07590.1"/>
    <property type="molecule type" value="Genomic_DNA"/>
</dbReference>
<evidence type="ECO:0000313" key="1">
    <source>
        <dbReference type="EMBL" id="PZX07590.1"/>
    </source>
</evidence>
<dbReference type="Pfam" id="PF05866">
    <property type="entry name" value="RusA"/>
    <property type="match status" value="1"/>
</dbReference>
<reference evidence="1 2" key="1">
    <citation type="submission" date="2018-06" db="EMBL/GenBank/DDBJ databases">
        <title>Genomic Encyclopedia of Type Strains, Phase IV (KMG-IV): sequencing the most valuable type-strain genomes for metagenomic binning, comparative biology and taxonomic classification.</title>
        <authorList>
            <person name="Goeker M."/>
        </authorList>
    </citation>
    <scope>NUCLEOTIDE SEQUENCE [LARGE SCALE GENOMIC DNA]</scope>
    <source>
        <strain evidence="1 2">DSM 5</strain>
    </source>
</reference>
<organism evidence="1 2">
    <name type="scientific">Psychrobacillus insolitus</name>
    <dbReference type="NCBI Taxonomy" id="1461"/>
    <lineage>
        <taxon>Bacteria</taxon>
        <taxon>Bacillati</taxon>
        <taxon>Bacillota</taxon>
        <taxon>Bacilli</taxon>
        <taxon>Bacillales</taxon>
        <taxon>Bacillaceae</taxon>
        <taxon>Psychrobacillus</taxon>
    </lineage>
</organism>
<proteinExistence type="predicted"/>
<keyword evidence="2" id="KW-1185">Reference proteome</keyword>
<gene>
    <name evidence="1" type="ORF">C7437_101709</name>
</gene>
<dbReference type="GO" id="GO:0006310">
    <property type="term" value="P:DNA recombination"/>
    <property type="evidence" value="ECO:0007669"/>
    <property type="project" value="InterPro"/>
</dbReference>
<dbReference type="SUPFAM" id="SSF103084">
    <property type="entry name" value="Holliday junction resolvase RusA"/>
    <property type="match status" value="1"/>
</dbReference>
<dbReference type="InterPro" id="IPR008822">
    <property type="entry name" value="Endonuclease_RusA-like"/>
</dbReference>